<dbReference type="Gene3D" id="1.25.40.10">
    <property type="entry name" value="Tetratricopeptide repeat domain"/>
    <property type="match status" value="1"/>
</dbReference>
<dbReference type="Proteomes" id="UP000266441">
    <property type="component" value="Unassembled WGS sequence"/>
</dbReference>
<dbReference type="EMBL" id="QWET01000004">
    <property type="protein sequence ID" value="RIH66063.1"/>
    <property type="molecule type" value="Genomic_DNA"/>
</dbReference>
<evidence type="ECO:0008006" key="4">
    <source>
        <dbReference type="Google" id="ProtNLM"/>
    </source>
</evidence>
<dbReference type="InterPro" id="IPR011990">
    <property type="entry name" value="TPR-like_helical_dom_sf"/>
</dbReference>
<feature type="signal peptide" evidence="1">
    <location>
        <begin position="1"/>
        <end position="23"/>
    </location>
</feature>
<proteinExistence type="predicted"/>
<gene>
    <name evidence="2" type="ORF">D1164_07315</name>
</gene>
<protein>
    <recommendedName>
        <fullName evidence="4">Tetratricopeptide repeat protein</fullName>
    </recommendedName>
</protein>
<feature type="chain" id="PRO_5017237342" description="Tetratricopeptide repeat protein" evidence="1">
    <location>
        <begin position="24"/>
        <end position="583"/>
    </location>
</feature>
<comment type="caution">
    <text evidence="2">The sequence shown here is derived from an EMBL/GenBank/DDBJ whole genome shotgun (WGS) entry which is preliminary data.</text>
</comment>
<sequence length="583" mass="64724">MKNFKFKSLLFLALAAVLFSGCAGLKKMKKNADQIQFKVTPEVLEAHAGEVDVVIDGRFPVKYFNKKATLTATPVLKYEGGEKALGPVTLQGEKVQGNNRVISYNAGGTFSYKDAAEFVEAMRRSQLIVNMTASKGAKTLDFDPIKIADGVVATSTMVANAPKAILGVRREANNTGKYDPNIDPFQRIVPDEMLADIHYLINRANLRNEEITAEDIKAYLEYTQKANEEERIDLKNVEVSAYASPDGTIDFNTELAGKRKNTSSEFLSKKLKEVGVNIDLQTKYTPEDWDGFKEKLEASNIQDKELILRVLSMYSDPEVREREIRNLSETFTELAETVLPELRRAKLLTSVELIGKTDEELKALAKSDPASLNPAELLYAATLFDSLDEQLAIYNSFIKVYPNDWRGPNNAGYILVKQMNYDDAKPLFEKAERLKNDEPIIKNNLGAIALYEGSVDAAETLFGAASGAGDEVDYNQGMVNIKKANYDQAVRYMSDFKDENSALAKILSGDNNGALRDLEADESESALNEYLKAVIGARTARENLLLESLQSACSMDPAMKGKAKTDVEFAKYFNNAKFQQIVN</sequence>
<keyword evidence="3" id="KW-1185">Reference proteome</keyword>
<reference evidence="2 3" key="1">
    <citation type="journal article" date="2015" name="Int. J. Syst. Evol. Microbiol.">
        <title>Mariniphaga sediminis sp. nov., isolated from coastal sediment.</title>
        <authorList>
            <person name="Wang F.Q."/>
            <person name="Shen Q.Y."/>
            <person name="Chen G.J."/>
            <person name="Du Z.J."/>
        </authorList>
    </citation>
    <scope>NUCLEOTIDE SEQUENCE [LARGE SCALE GENOMIC DNA]</scope>
    <source>
        <strain evidence="2 3">SY21</strain>
    </source>
</reference>
<evidence type="ECO:0000313" key="3">
    <source>
        <dbReference type="Proteomes" id="UP000266441"/>
    </source>
</evidence>
<evidence type="ECO:0000313" key="2">
    <source>
        <dbReference type="EMBL" id="RIH66063.1"/>
    </source>
</evidence>
<keyword evidence="1" id="KW-0732">Signal</keyword>
<dbReference type="PROSITE" id="PS51257">
    <property type="entry name" value="PROKAR_LIPOPROTEIN"/>
    <property type="match status" value="1"/>
</dbReference>
<dbReference type="OrthoDB" id="1465834at2"/>
<name>A0A399D3R2_9BACT</name>
<dbReference type="AlphaFoldDB" id="A0A399D3R2"/>
<accession>A0A399D3R2</accession>
<dbReference type="SUPFAM" id="SSF48452">
    <property type="entry name" value="TPR-like"/>
    <property type="match status" value="1"/>
</dbReference>
<organism evidence="2 3">
    <name type="scientific">Mariniphaga sediminis</name>
    <dbReference type="NCBI Taxonomy" id="1628158"/>
    <lineage>
        <taxon>Bacteria</taxon>
        <taxon>Pseudomonadati</taxon>
        <taxon>Bacteroidota</taxon>
        <taxon>Bacteroidia</taxon>
        <taxon>Marinilabiliales</taxon>
        <taxon>Prolixibacteraceae</taxon>
        <taxon>Mariniphaga</taxon>
    </lineage>
</organism>
<evidence type="ECO:0000256" key="1">
    <source>
        <dbReference type="SAM" id="SignalP"/>
    </source>
</evidence>